<name>A0A1V2GXQ2_9PROT</name>
<dbReference type="AlphaFoldDB" id="A0A1V2GXQ2"/>
<reference evidence="2 3" key="1">
    <citation type="submission" date="2016-10" db="EMBL/GenBank/DDBJ databases">
        <title>Draft Genome sequence of Roseomonas sp. strain M3.</title>
        <authorList>
            <person name="Subhash Y."/>
            <person name="Lee S."/>
        </authorList>
    </citation>
    <scope>NUCLEOTIDE SEQUENCE [LARGE SCALE GENOMIC DNA]</scope>
    <source>
        <strain evidence="2 3">M3</strain>
    </source>
</reference>
<dbReference type="EMBL" id="MLCO01000221">
    <property type="protein sequence ID" value="ONG49731.1"/>
    <property type="molecule type" value="Genomic_DNA"/>
</dbReference>
<accession>A0A1V2GXQ2</accession>
<organism evidence="2 3">
    <name type="scientific">Teichococcus deserti</name>
    <dbReference type="NCBI Taxonomy" id="1817963"/>
    <lineage>
        <taxon>Bacteria</taxon>
        <taxon>Pseudomonadati</taxon>
        <taxon>Pseudomonadota</taxon>
        <taxon>Alphaproteobacteria</taxon>
        <taxon>Acetobacterales</taxon>
        <taxon>Roseomonadaceae</taxon>
        <taxon>Roseomonas</taxon>
    </lineage>
</organism>
<dbReference type="Gene3D" id="3.10.180.10">
    <property type="entry name" value="2,3-Dihydroxybiphenyl 1,2-Dioxygenase, domain 1"/>
    <property type="match status" value="1"/>
</dbReference>
<gene>
    <name evidence="2" type="ORF">BKE38_20455</name>
</gene>
<dbReference type="Pfam" id="PF13468">
    <property type="entry name" value="Glyoxalase_3"/>
    <property type="match status" value="1"/>
</dbReference>
<evidence type="ECO:0000313" key="3">
    <source>
        <dbReference type="Proteomes" id="UP000188879"/>
    </source>
</evidence>
<dbReference type="SUPFAM" id="SSF54593">
    <property type="entry name" value="Glyoxalase/Bleomycin resistance protein/Dihydroxybiphenyl dioxygenase"/>
    <property type="match status" value="1"/>
</dbReference>
<sequence length="294" mass="30798">MAPAEIRDGGAGMTGAATLDHVGICSADGPGLWAAMERLGFQLTPVARQSGRRSPDAPVEPLATGNRCAMLRQGYLEFLAILDPERFDNGLGKFLARYTGMHILAFGIDDAEAELERLNRAGLAIPGIAHLERPVDDPEGPRARFSRLPLPDAPEGRLQLIQHLTPELLWQPRWLDHPNRVVALDAAILAVPQPAVTAAALSRLTGAALEPDPAGGYALPLPQGRLRILPPDALSAVLPGVAAPALPFLAGYVVRTDDGNAAVQALLGDRLHAVPGGLMVAPELAGGAALVFAA</sequence>
<keyword evidence="3" id="KW-1185">Reference proteome</keyword>
<evidence type="ECO:0000313" key="2">
    <source>
        <dbReference type="EMBL" id="ONG49731.1"/>
    </source>
</evidence>
<protein>
    <recommendedName>
        <fullName evidence="1">Glyoxalase-like domain-containing protein</fullName>
    </recommendedName>
</protein>
<evidence type="ECO:0000259" key="1">
    <source>
        <dbReference type="Pfam" id="PF13468"/>
    </source>
</evidence>
<dbReference type="InterPro" id="IPR029068">
    <property type="entry name" value="Glyas_Bleomycin-R_OHBP_Dase"/>
</dbReference>
<comment type="caution">
    <text evidence="2">The sequence shown here is derived from an EMBL/GenBank/DDBJ whole genome shotgun (WGS) entry which is preliminary data.</text>
</comment>
<dbReference type="InterPro" id="IPR025870">
    <property type="entry name" value="Glyoxalase-like_dom"/>
</dbReference>
<proteinExistence type="predicted"/>
<dbReference type="Proteomes" id="UP000188879">
    <property type="component" value="Unassembled WGS sequence"/>
</dbReference>
<feature type="domain" description="Glyoxalase-like" evidence="1">
    <location>
        <begin position="19"/>
        <end position="205"/>
    </location>
</feature>